<dbReference type="RefSeq" id="XP_024581038.1">
    <property type="nucleotide sequence ID" value="XM_024730796.1"/>
</dbReference>
<sequence>MTWNPTGAGSANNYLTFNPYGMSNALTIGCDGRVAVGSAPATAGFYCASTVSQTIDAGGSGVAYFLKSGGLITMIGPLTSIAVGIGG</sequence>
<evidence type="ECO:0000313" key="1">
    <source>
        <dbReference type="EMBL" id="CEG44669.1"/>
    </source>
</evidence>
<organism evidence="1 2">
    <name type="scientific">Plasmopara halstedii</name>
    <name type="common">Downy mildew of sunflower</name>
    <dbReference type="NCBI Taxonomy" id="4781"/>
    <lineage>
        <taxon>Eukaryota</taxon>
        <taxon>Sar</taxon>
        <taxon>Stramenopiles</taxon>
        <taxon>Oomycota</taxon>
        <taxon>Peronosporomycetes</taxon>
        <taxon>Peronosporales</taxon>
        <taxon>Peronosporaceae</taxon>
        <taxon>Plasmopara</taxon>
    </lineage>
</organism>
<dbReference type="OrthoDB" id="129311at2759"/>
<name>A0A0P1ATZ5_PLAHL</name>
<protein>
    <submittedName>
        <fullName evidence="1">Uncharacterized protein</fullName>
    </submittedName>
</protein>
<keyword evidence="2" id="KW-1185">Reference proteome</keyword>
<evidence type="ECO:0000313" key="2">
    <source>
        <dbReference type="Proteomes" id="UP000054928"/>
    </source>
</evidence>
<proteinExistence type="predicted"/>
<reference evidence="2" key="1">
    <citation type="submission" date="2014-09" db="EMBL/GenBank/DDBJ databases">
        <authorList>
            <person name="Sharma Rahul"/>
            <person name="Thines Marco"/>
        </authorList>
    </citation>
    <scope>NUCLEOTIDE SEQUENCE [LARGE SCALE GENOMIC DNA]</scope>
</reference>
<accession>A0A0P1ATZ5</accession>
<dbReference type="GeneID" id="36396071"/>
<dbReference type="AlphaFoldDB" id="A0A0P1ATZ5"/>
<dbReference type="EMBL" id="CCYD01001296">
    <property type="protein sequence ID" value="CEG44669.1"/>
    <property type="molecule type" value="Genomic_DNA"/>
</dbReference>
<dbReference type="Proteomes" id="UP000054928">
    <property type="component" value="Unassembled WGS sequence"/>
</dbReference>